<dbReference type="InterPro" id="IPR013324">
    <property type="entry name" value="RNA_pol_sigma_r3/r4-like"/>
</dbReference>
<sequence>MSLRNNNSQSTSANLIREAKAHQEQAWNRLVDTYGPLIYKWCSRTGLGFEDSSDVTQEVLTYVYKSIDDFEVRSQKGSFRRWLWVITNHRKIDFLRKANRSTGDARGGTSMNLYLQNKVIEPRTDDSSDRNSELQQKMLIALNTVAARIDEDSWRAFEMLVFESMTANEVAKILNKSPTAIRVTKSRIMKSLRQLMSDDILTEVGPCPSLETFENAPLDEDEKPIAPT</sequence>
<dbReference type="GO" id="GO:0006352">
    <property type="term" value="P:DNA-templated transcription initiation"/>
    <property type="evidence" value="ECO:0007669"/>
    <property type="project" value="InterPro"/>
</dbReference>
<evidence type="ECO:0000256" key="1">
    <source>
        <dbReference type="ARBA" id="ARBA00010641"/>
    </source>
</evidence>
<keyword evidence="5" id="KW-0804">Transcription</keyword>
<keyword evidence="8" id="KW-1185">Reference proteome</keyword>
<comment type="similarity">
    <text evidence="1">Belongs to the sigma-70 factor family. ECF subfamily.</text>
</comment>
<dbReference type="RefSeq" id="WP_197440352.1">
    <property type="nucleotide sequence ID" value="NZ_CP036281.1"/>
</dbReference>
<evidence type="ECO:0000313" key="8">
    <source>
        <dbReference type="Proteomes" id="UP000317178"/>
    </source>
</evidence>
<dbReference type="KEGG" id="plon:Pla110_42770"/>
<gene>
    <name evidence="7" type="primary">sigW_7</name>
    <name evidence="7" type="ORF">Pla110_42770</name>
</gene>
<dbReference type="InterPro" id="IPR007627">
    <property type="entry name" value="RNA_pol_sigma70_r2"/>
</dbReference>
<accession>A0A518CTH1</accession>
<dbReference type="PANTHER" id="PTHR43133">
    <property type="entry name" value="RNA POLYMERASE ECF-TYPE SIGMA FACTO"/>
    <property type="match status" value="1"/>
</dbReference>
<dbReference type="GO" id="GO:0016987">
    <property type="term" value="F:sigma factor activity"/>
    <property type="evidence" value="ECO:0007669"/>
    <property type="project" value="UniProtKB-KW"/>
</dbReference>
<dbReference type="InterPro" id="IPR039425">
    <property type="entry name" value="RNA_pol_sigma-70-like"/>
</dbReference>
<evidence type="ECO:0000256" key="5">
    <source>
        <dbReference type="ARBA" id="ARBA00023163"/>
    </source>
</evidence>
<keyword evidence="4" id="KW-0238">DNA-binding</keyword>
<reference evidence="7 8" key="1">
    <citation type="submission" date="2019-02" db="EMBL/GenBank/DDBJ databases">
        <title>Deep-cultivation of Planctomycetes and their phenomic and genomic characterization uncovers novel biology.</title>
        <authorList>
            <person name="Wiegand S."/>
            <person name="Jogler M."/>
            <person name="Boedeker C."/>
            <person name="Pinto D."/>
            <person name="Vollmers J."/>
            <person name="Rivas-Marin E."/>
            <person name="Kohn T."/>
            <person name="Peeters S.H."/>
            <person name="Heuer A."/>
            <person name="Rast P."/>
            <person name="Oberbeckmann S."/>
            <person name="Bunk B."/>
            <person name="Jeske O."/>
            <person name="Meyerdierks A."/>
            <person name="Storesund J.E."/>
            <person name="Kallscheuer N."/>
            <person name="Luecker S."/>
            <person name="Lage O.M."/>
            <person name="Pohl T."/>
            <person name="Merkel B.J."/>
            <person name="Hornburger P."/>
            <person name="Mueller R.-W."/>
            <person name="Bruemmer F."/>
            <person name="Labrenz M."/>
            <person name="Spormann A.M."/>
            <person name="Op den Camp H."/>
            <person name="Overmann J."/>
            <person name="Amann R."/>
            <person name="Jetten M.S.M."/>
            <person name="Mascher T."/>
            <person name="Medema M.H."/>
            <person name="Devos D.P."/>
            <person name="Kaster A.-K."/>
            <person name="Ovreas L."/>
            <person name="Rohde M."/>
            <person name="Galperin M.Y."/>
            <person name="Jogler C."/>
        </authorList>
    </citation>
    <scope>NUCLEOTIDE SEQUENCE [LARGE SCALE GENOMIC DNA]</scope>
    <source>
        <strain evidence="7 8">Pla110</strain>
    </source>
</reference>
<dbReference type="EMBL" id="CP036281">
    <property type="protein sequence ID" value="QDU82519.1"/>
    <property type="molecule type" value="Genomic_DNA"/>
</dbReference>
<evidence type="ECO:0000256" key="4">
    <source>
        <dbReference type="ARBA" id="ARBA00023125"/>
    </source>
</evidence>
<keyword evidence="3" id="KW-0731">Sigma factor</keyword>
<evidence type="ECO:0000259" key="6">
    <source>
        <dbReference type="Pfam" id="PF04542"/>
    </source>
</evidence>
<dbReference type="Pfam" id="PF04542">
    <property type="entry name" value="Sigma70_r2"/>
    <property type="match status" value="1"/>
</dbReference>
<evidence type="ECO:0000313" key="7">
    <source>
        <dbReference type="EMBL" id="QDU82519.1"/>
    </source>
</evidence>
<dbReference type="InterPro" id="IPR014284">
    <property type="entry name" value="RNA_pol_sigma-70_dom"/>
</dbReference>
<dbReference type="Proteomes" id="UP000317178">
    <property type="component" value="Chromosome"/>
</dbReference>
<dbReference type="Gene3D" id="1.10.1740.10">
    <property type="match status" value="1"/>
</dbReference>
<feature type="domain" description="RNA polymerase sigma-70 region 2" evidence="6">
    <location>
        <begin position="30"/>
        <end position="100"/>
    </location>
</feature>
<proteinExistence type="inferred from homology"/>
<dbReference type="AlphaFoldDB" id="A0A518CTH1"/>
<keyword evidence="2" id="KW-0805">Transcription regulation</keyword>
<evidence type="ECO:0000256" key="3">
    <source>
        <dbReference type="ARBA" id="ARBA00023082"/>
    </source>
</evidence>
<evidence type="ECO:0000256" key="2">
    <source>
        <dbReference type="ARBA" id="ARBA00023015"/>
    </source>
</evidence>
<organism evidence="7 8">
    <name type="scientific">Polystyrenella longa</name>
    <dbReference type="NCBI Taxonomy" id="2528007"/>
    <lineage>
        <taxon>Bacteria</taxon>
        <taxon>Pseudomonadati</taxon>
        <taxon>Planctomycetota</taxon>
        <taxon>Planctomycetia</taxon>
        <taxon>Planctomycetales</taxon>
        <taxon>Planctomycetaceae</taxon>
        <taxon>Polystyrenella</taxon>
    </lineage>
</organism>
<dbReference type="GO" id="GO:0003677">
    <property type="term" value="F:DNA binding"/>
    <property type="evidence" value="ECO:0007669"/>
    <property type="project" value="UniProtKB-KW"/>
</dbReference>
<dbReference type="NCBIfam" id="TIGR02937">
    <property type="entry name" value="sigma70-ECF"/>
    <property type="match status" value="1"/>
</dbReference>
<dbReference type="InterPro" id="IPR013325">
    <property type="entry name" value="RNA_pol_sigma_r2"/>
</dbReference>
<dbReference type="SUPFAM" id="SSF88946">
    <property type="entry name" value="Sigma2 domain of RNA polymerase sigma factors"/>
    <property type="match status" value="1"/>
</dbReference>
<dbReference type="PANTHER" id="PTHR43133:SF8">
    <property type="entry name" value="RNA POLYMERASE SIGMA FACTOR HI_1459-RELATED"/>
    <property type="match status" value="1"/>
</dbReference>
<dbReference type="SUPFAM" id="SSF88659">
    <property type="entry name" value="Sigma3 and sigma4 domains of RNA polymerase sigma factors"/>
    <property type="match status" value="1"/>
</dbReference>
<dbReference type="Gene3D" id="1.10.10.10">
    <property type="entry name" value="Winged helix-like DNA-binding domain superfamily/Winged helix DNA-binding domain"/>
    <property type="match status" value="1"/>
</dbReference>
<protein>
    <submittedName>
        <fullName evidence="7">ECF RNA polymerase sigma factor SigW</fullName>
    </submittedName>
</protein>
<dbReference type="InterPro" id="IPR036388">
    <property type="entry name" value="WH-like_DNA-bd_sf"/>
</dbReference>
<name>A0A518CTH1_9PLAN</name>